<dbReference type="OrthoDB" id="4119116at2759"/>
<evidence type="ECO:0000313" key="1">
    <source>
        <dbReference type="EMBL" id="KIW35830.1"/>
    </source>
</evidence>
<name>A0A0D2D0Q9_9EURO</name>
<gene>
    <name evidence="1" type="ORF">PV06_11839</name>
</gene>
<dbReference type="GeneID" id="27363913"/>
<organism evidence="1 2">
    <name type="scientific">Exophiala oligosperma</name>
    <dbReference type="NCBI Taxonomy" id="215243"/>
    <lineage>
        <taxon>Eukaryota</taxon>
        <taxon>Fungi</taxon>
        <taxon>Dikarya</taxon>
        <taxon>Ascomycota</taxon>
        <taxon>Pezizomycotina</taxon>
        <taxon>Eurotiomycetes</taxon>
        <taxon>Chaetothyriomycetidae</taxon>
        <taxon>Chaetothyriales</taxon>
        <taxon>Herpotrichiellaceae</taxon>
        <taxon>Exophiala</taxon>
    </lineage>
</organism>
<reference evidence="1 2" key="1">
    <citation type="submission" date="2015-01" db="EMBL/GenBank/DDBJ databases">
        <title>The Genome Sequence of Exophiala oligosperma CBS72588.</title>
        <authorList>
            <consortium name="The Broad Institute Genomics Platform"/>
            <person name="Cuomo C."/>
            <person name="de Hoog S."/>
            <person name="Gorbushina A."/>
            <person name="Stielow B."/>
            <person name="Teixiera M."/>
            <person name="Abouelleil A."/>
            <person name="Chapman S.B."/>
            <person name="Priest M."/>
            <person name="Young S.K."/>
            <person name="Wortman J."/>
            <person name="Nusbaum C."/>
            <person name="Birren B."/>
        </authorList>
    </citation>
    <scope>NUCLEOTIDE SEQUENCE [LARGE SCALE GENOMIC DNA]</scope>
    <source>
        <strain evidence="1 2">CBS 72588</strain>
    </source>
</reference>
<sequence length="642" mass="72552">MQELQNNLAEVQQIQEILNQGSAQSEAARDLIFELQSSLRLLSKGAVVENKDNDLGRKAQFWPPEIAATLEGVQTSSPRSTAVTQSVGADKHLDPNEKFLFNADGYSPDEVAHSQPRNQWEDEGYIDRCVEMDTNPVEDATKSETIQELLQGLHIPLPSFGTSAEGPLSLTFSENDWKQPMIEIRHCRWLDEVNTILNLDSQITIGSAVPLEEAVLAVYHLNSQQSKLSRTHRKLMFDALRARLLHCAILARIGGDKRRYFELFPVSCIGERIDLVPTPTDSKVSGYLCKWNTRGDDQWECEISDRGSMVSKKVDWKELKDESLVLSGGMGQLHQGLLHLVQRCKEEWLPRVGTEEYKTFQGAELDSISWEGLTSEFVSAFPDAFPKDAKAQKTQAYQLRSQLRHNLEQMSQLRDWPDKSFPRPLRQFVCAGFTEDMNVWLVLRGSAVIPSGDLTGLKPWIKHNRDLKQLAEILGTSCLFSKPLTDKKLTATSLQDCIQKLEVLFCGSGIDHVNSGEATSVVAFYLCEADDDAFIRHFRGLPCLSTIGRDPSSEPGKWQYRCVLEKHESSVTQDDLFINNRRPTYSKAFESQSQALQCWEDIVGRSQQLLDHRCPRPFPGSMSMSDRPEVFEAVKLIRAYMP</sequence>
<dbReference type="AlphaFoldDB" id="A0A0D2D0Q9"/>
<dbReference type="VEuPathDB" id="FungiDB:PV06_11839"/>
<keyword evidence="2" id="KW-1185">Reference proteome</keyword>
<dbReference type="Proteomes" id="UP000053342">
    <property type="component" value="Unassembled WGS sequence"/>
</dbReference>
<accession>A0A0D2D0Q9</accession>
<dbReference type="RefSeq" id="XP_016256046.1">
    <property type="nucleotide sequence ID" value="XM_016413574.1"/>
</dbReference>
<dbReference type="HOGENOM" id="CLU_426429_0_0_1"/>
<evidence type="ECO:0000313" key="2">
    <source>
        <dbReference type="Proteomes" id="UP000053342"/>
    </source>
</evidence>
<proteinExistence type="predicted"/>
<dbReference type="EMBL" id="KN847408">
    <property type="protein sequence ID" value="KIW35830.1"/>
    <property type="molecule type" value="Genomic_DNA"/>
</dbReference>
<protein>
    <submittedName>
        <fullName evidence="1">Uncharacterized protein</fullName>
    </submittedName>
</protein>